<name>A0A4Z2J0H9_9TELE</name>
<gene>
    <name evidence="1" type="ORF">EYF80_006011</name>
</gene>
<evidence type="ECO:0000313" key="2">
    <source>
        <dbReference type="Proteomes" id="UP000314294"/>
    </source>
</evidence>
<dbReference type="Proteomes" id="UP000314294">
    <property type="component" value="Unassembled WGS sequence"/>
</dbReference>
<sequence length="155" mass="17389">MALVLHRCALLSASFLPDGGKVHLPTAATHPDEPACRLRLRRRAGSPNLYTVQWSAFHWGPSDRTSRPRGYRTNSCLKAGRNMETWKHGILSHVSASSCATGAMRGTRSTKQWLLTLLSHCVSMKELESLSEPRWNSRSHSSMELLPIPSTKRWL</sequence>
<comment type="caution">
    <text evidence="1">The sequence shown here is derived from an EMBL/GenBank/DDBJ whole genome shotgun (WGS) entry which is preliminary data.</text>
</comment>
<protein>
    <submittedName>
        <fullName evidence="1">Uncharacterized protein</fullName>
    </submittedName>
</protein>
<accession>A0A4Z2J0H9</accession>
<dbReference type="EMBL" id="SRLO01000031">
    <property type="protein sequence ID" value="TNN83835.1"/>
    <property type="molecule type" value="Genomic_DNA"/>
</dbReference>
<evidence type="ECO:0000313" key="1">
    <source>
        <dbReference type="EMBL" id="TNN83835.1"/>
    </source>
</evidence>
<dbReference type="AlphaFoldDB" id="A0A4Z2J0H9"/>
<keyword evidence="2" id="KW-1185">Reference proteome</keyword>
<proteinExistence type="predicted"/>
<reference evidence="1 2" key="1">
    <citation type="submission" date="2019-03" db="EMBL/GenBank/DDBJ databases">
        <title>First draft genome of Liparis tanakae, snailfish: a comprehensive survey of snailfish specific genes.</title>
        <authorList>
            <person name="Kim W."/>
            <person name="Song I."/>
            <person name="Jeong J.-H."/>
            <person name="Kim D."/>
            <person name="Kim S."/>
            <person name="Ryu S."/>
            <person name="Song J.Y."/>
            <person name="Lee S.K."/>
        </authorList>
    </citation>
    <scope>NUCLEOTIDE SEQUENCE [LARGE SCALE GENOMIC DNA]</scope>
    <source>
        <tissue evidence="1">Muscle</tissue>
    </source>
</reference>
<organism evidence="1 2">
    <name type="scientific">Liparis tanakae</name>
    <name type="common">Tanaka's snailfish</name>
    <dbReference type="NCBI Taxonomy" id="230148"/>
    <lineage>
        <taxon>Eukaryota</taxon>
        <taxon>Metazoa</taxon>
        <taxon>Chordata</taxon>
        <taxon>Craniata</taxon>
        <taxon>Vertebrata</taxon>
        <taxon>Euteleostomi</taxon>
        <taxon>Actinopterygii</taxon>
        <taxon>Neopterygii</taxon>
        <taxon>Teleostei</taxon>
        <taxon>Neoteleostei</taxon>
        <taxon>Acanthomorphata</taxon>
        <taxon>Eupercaria</taxon>
        <taxon>Perciformes</taxon>
        <taxon>Cottioidei</taxon>
        <taxon>Cottales</taxon>
        <taxon>Liparidae</taxon>
        <taxon>Liparis</taxon>
    </lineage>
</organism>